<dbReference type="InterPro" id="IPR050204">
    <property type="entry name" value="AraC_XylS_family_regulators"/>
</dbReference>
<dbReference type="InterPro" id="IPR009057">
    <property type="entry name" value="Homeodomain-like_sf"/>
</dbReference>
<dbReference type="Pfam" id="PF14525">
    <property type="entry name" value="AraC_binding_2"/>
    <property type="match status" value="1"/>
</dbReference>
<accession>A0A857KJ19</accession>
<dbReference type="SUPFAM" id="SSF46689">
    <property type="entry name" value="Homeodomain-like"/>
    <property type="match status" value="1"/>
</dbReference>
<protein>
    <submittedName>
        <fullName evidence="4">Helix-turn-helix domain-containing protein</fullName>
    </submittedName>
</protein>
<dbReference type="GO" id="GO:0043565">
    <property type="term" value="F:sequence-specific DNA binding"/>
    <property type="evidence" value="ECO:0007669"/>
    <property type="project" value="InterPro"/>
</dbReference>
<keyword evidence="1" id="KW-0805">Transcription regulation</keyword>
<keyword evidence="2" id="KW-0238">DNA-binding</keyword>
<evidence type="ECO:0000256" key="2">
    <source>
        <dbReference type="ARBA" id="ARBA00023125"/>
    </source>
</evidence>
<dbReference type="Gene3D" id="1.10.10.60">
    <property type="entry name" value="Homeodomain-like"/>
    <property type="match status" value="1"/>
</dbReference>
<name>A0A857KJ19_9ACTN</name>
<dbReference type="PANTHER" id="PTHR46796:SF6">
    <property type="entry name" value="ARAC SUBFAMILY"/>
    <property type="match status" value="1"/>
</dbReference>
<proteinExistence type="predicted"/>
<organism evidence="4">
    <name type="scientific">Gordonia amarae</name>
    <dbReference type="NCBI Taxonomy" id="36821"/>
    <lineage>
        <taxon>Bacteria</taxon>
        <taxon>Bacillati</taxon>
        <taxon>Actinomycetota</taxon>
        <taxon>Actinomycetes</taxon>
        <taxon>Mycobacteriales</taxon>
        <taxon>Gordoniaceae</taxon>
        <taxon>Gordonia</taxon>
    </lineage>
</organism>
<dbReference type="Pfam" id="PF12833">
    <property type="entry name" value="HTH_18"/>
    <property type="match status" value="1"/>
</dbReference>
<dbReference type="SMART" id="SM00342">
    <property type="entry name" value="HTH_ARAC"/>
    <property type="match status" value="1"/>
</dbReference>
<dbReference type="GO" id="GO:0003700">
    <property type="term" value="F:DNA-binding transcription factor activity"/>
    <property type="evidence" value="ECO:0007669"/>
    <property type="project" value="InterPro"/>
</dbReference>
<gene>
    <name evidence="4" type="ORF">GII30_09800</name>
</gene>
<dbReference type="AlphaFoldDB" id="A0A857KJ19"/>
<dbReference type="InterPro" id="IPR018060">
    <property type="entry name" value="HTH_AraC"/>
</dbReference>
<dbReference type="EMBL" id="CP045810">
    <property type="protein sequence ID" value="QHN39420.1"/>
    <property type="molecule type" value="Genomic_DNA"/>
</dbReference>
<evidence type="ECO:0000256" key="1">
    <source>
        <dbReference type="ARBA" id="ARBA00023015"/>
    </source>
</evidence>
<evidence type="ECO:0000313" key="4">
    <source>
        <dbReference type="EMBL" id="QHN39420.1"/>
    </source>
</evidence>
<reference evidence="4" key="1">
    <citation type="journal article" date="2021" name="Nat. Microbiol.">
        <title>Cocultivation of an ultrasmall environmental parasitic bacterium with lytic ability against bacteria associated with wastewater foams.</title>
        <authorList>
            <person name="Batinovic S."/>
            <person name="Rose J.J.A."/>
            <person name="Ratcliffe J."/>
            <person name="Seviour R.J."/>
            <person name="Petrovski S."/>
        </authorList>
    </citation>
    <scope>NUCLEOTIDE SEQUENCE</scope>
    <source>
        <strain evidence="4">CON44</strain>
    </source>
</reference>
<keyword evidence="3" id="KW-0804">Transcription</keyword>
<dbReference type="PROSITE" id="PS01124">
    <property type="entry name" value="HTH_ARAC_FAMILY_2"/>
    <property type="match status" value="1"/>
</dbReference>
<sequence>MTAVDTGRAQSLRGLTFDEWCEGISTTFVPLKAEPDAGTAGSFRGGLADVAVGDLRLSEVAGGRVRVRRSAATIKRADPGVIKVGVQLSGHSVVRQRDREALLGPGDIAVYDTSERYELAMTDPFSMLVAVVPRSALRVNESELRSGTVRTVASASGTGALLMAVLSSLRHQFPDRVTGSAPPESPLIADAVADLVSATVRAHVPGEPLGCADTITVSARAYIERHLADPELCPAAVAAKHHVSVRYLQRLFATDGQTVAGYIRRRRLERCHSDLADPSLRHRGVAAIGATNGLPAPAHFSRLFKTTYGMTPGEYRERIRVQYSSGRC</sequence>
<evidence type="ECO:0000256" key="3">
    <source>
        <dbReference type="ARBA" id="ARBA00023163"/>
    </source>
</evidence>
<dbReference type="InterPro" id="IPR035418">
    <property type="entry name" value="AraC-bd_2"/>
</dbReference>
<dbReference type="PANTHER" id="PTHR46796">
    <property type="entry name" value="HTH-TYPE TRANSCRIPTIONAL ACTIVATOR RHAS-RELATED"/>
    <property type="match status" value="1"/>
</dbReference>
<dbReference type="RefSeq" id="WP_005191441.1">
    <property type="nucleotide sequence ID" value="NZ_CP045804.1"/>
</dbReference>